<dbReference type="InterPro" id="IPR029044">
    <property type="entry name" value="Nucleotide-diphossugar_trans"/>
</dbReference>
<evidence type="ECO:0000256" key="4">
    <source>
        <dbReference type="ARBA" id="ARBA00022692"/>
    </source>
</evidence>
<evidence type="ECO:0000256" key="1">
    <source>
        <dbReference type="ARBA" id="ARBA00004447"/>
    </source>
</evidence>
<reference evidence="11" key="1">
    <citation type="submission" date="2015-12" db="EMBL/GenBank/DDBJ databases">
        <title>De novo transcriptome assembly of four potential Pierce s Disease insect vectors from Arizona vineyards.</title>
        <authorList>
            <person name="Tassone E.E."/>
        </authorList>
    </citation>
    <scope>NUCLEOTIDE SEQUENCE</scope>
</reference>
<dbReference type="InterPro" id="IPR008428">
    <property type="entry name" value="Chond_GalNAc"/>
</dbReference>
<comment type="subcellular location">
    <subcellularLocation>
        <location evidence="1 9">Golgi apparatus</location>
        <location evidence="1 9">Golgi stack membrane</location>
        <topology evidence="1 9">Single-pass type II membrane protein</topology>
    </subcellularLocation>
</comment>
<dbReference type="PANTHER" id="PTHR12369">
    <property type="entry name" value="CHONDROITIN SYNTHASE"/>
    <property type="match status" value="1"/>
</dbReference>
<keyword evidence="7 9" id="KW-0333">Golgi apparatus</keyword>
<dbReference type="PANTHER" id="PTHR12369:SF11">
    <property type="entry name" value="HEXOSYLTRANSFERASE"/>
    <property type="match status" value="1"/>
</dbReference>
<evidence type="ECO:0000256" key="2">
    <source>
        <dbReference type="ARBA" id="ARBA00009239"/>
    </source>
</evidence>
<dbReference type="AlphaFoldDB" id="A0A1B6DND4"/>
<protein>
    <recommendedName>
        <fullName evidence="9">Hexosyltransferase</fullName>
        <ecNumber evidence="9">2.4.1.-</ecNumber>
    </recommendedName>
</protein>
<evidence type="ECO:0000256" key="7">
    <source>
        <dbReference type="ARBA" id="ARBA00023034"/>
    </source>
</evidence>
<proteinExistence type="inferred from homology"/>
<keyword evidence="8" id="KW-0472">Membrane</keyword>
<sequence length="147" mass="16901">MVFLLQIDVRFEVGGFDTTIHGWGGEDVDVFNKFIAYGENITVFRAVDPGLVHVFHPRFCDETLPKDQFKMCQGTKADSSIGLRQLAEIFYLDRNMFSSFARKVNKLDKPEPEIESEEESKKETVSEKKTNDGIEKNNEEKTDDKKE</sequence>
<organism evidence="11">
    <name type="scientific">Clastoptera arizonana</name>
    <name type="common">Arizona spittle bug</name>
    <dbReference type="NCBI Taxonomy" id="38151"/>
    <lineage>
        <taxon>Eukaryota</taxon>
        <taxon>Metazoa</taxon>
        <taxon>Ecdysozoa</taxon>
        <taxon>Arthropoda</taxon>
        <taxon>Hexapoda</taxon>
        <taxon>Insecta</taxon>
        <taxon>Pterygota</taxon>
        <taxon>Neoptera</taxon>
        <taxon>Paraneoptera</taxon>
        <taxon>Hemiptera</taxon>
        <taxon>Auchenorrhyncha</taxon>
        <taxon>Cercopoidea</taxon>
        <taxon>Clastopteridae</taxon>
        <taxon>Clastoptera</taxon>
    </lineage>
</organism>
<evidence type="ECO:0000256" key="6">
    <source>
        <dbReference type="ARBA" id="ARBA00022989"/>
    </source>
</evidence>
<evidence type="ECO:0000256" key="3">
    <source>
        <dbReference type="ARBA" id="ARBA00022679"/>
    </source>
</evidence>
<comment type="similarity">
    <text evidence="2 9">Belongs to the chondroitin N-acetylgalactosaminyltransferase family.</text>
</comment>
<dbReference type="SUPFAM" id="SSF53448">
    <property type="entry name" value="Nucleotide-diphospho-sugar transferases"/>
    <property type="match status" value="1"/>
</dbReference>
<dbReference type="GO" id="GO:0047238">
    <property type="term" value="F:glucuronosyl-N-acetylgalactosaminyl-proteoglycan 4-beta-N-acetylgalactosaminyltransferase activity"/>
    <property type="evidence" value="ECO:0007669"/>
    <property type="project" value="TreeGrafter"/>
</dbReference>
<dbReference type="InterPro" id="IPR051227">
    <property type="entry name" value="CS_glycosyltransferase"/>
</dbReference>
<keyword evidence="3 9" id="KW-0808">Transferase</keyword>
<accession>A0A1B6DND4</accession>
<dbReference type="EMBL" id="GEDC01010127">
    <property type="protein sequence ID" value="JAS27171.1"/>
    <property type="molecule type" value="Transcribed_RNA"/>
</dbReference>
<name>A0A1B6DND4_9HEMI</name>
<evidence type="ECO:0000256" key="10">
    <source>
        <dbReference type="SAM" id="MobiDB-lite"/>
    </source>
</evidence>
<feature type="region of interest" description="Disordered" evidence="10">
    <location>
        <begin position="107"/>
        <end position="147"/>
    </location>
</feature>
<dbReference type="EC" id="2.4.1.-" evidence="9"/>
<keyword evidence="4" id="KW-0812">Transmembrane</keyword>
<evidence type="ECO:0000256" key="9">
    <source>
        <dbReference type="RuleBase" id="RU364016"/>
    </source>
</evidence>
<dbReference type="Pfam" id="PF05679">
    <property type="entry name" value="CHGN"/>
    <property type="match status" value="1"/>
</dbReference>
<feature type="compositionally biased region" description="Basic and acidic residues" evidence="10">
    <location>
        <begin position="119"/>
        <end position="147"/>
    </location>
</feature>
<dbReference type="Gene3D" id="3.90.550.10">
    <property type="entry name" value="Spore Coat Polysaccharide Biosynthesis Protein SpsA, Chain A"/>
    <property type="match status" value="1"/>
</dbReference>
<gene>
    <name evidence="11" type="ORF">g.9022</name>
</gene>
<evidence type="ECO:0000256" key="8">
    <source>
        <dbReference type="ARBA" id="ARBA00023136"/>
    </source>
</evidence>
<dbReference type="GO" id="GO:0032580">
    <property type="term" value="C:Golgi cisterna membrane"/>
    <property type="evidence" value="ECO:0007669"/>
    <property type="project" value="UniProtKB-SubCell"/>
</dbReference>
<keyword evidence="6" id="KW-1133">Transmembrane helix</keyword>
<evidence type="ECO:0000313" key="11">
    <source>
        <dbReference type="EMBL" id="JAS27171.1"/>
    </source>
</evidence>
<keyword evidence="5 9" id="KW-0735">Signal-anchor</keyword>
<evidence type="ECO:0000256" key="5">
    <source>
        <dbReference type="ARBA" id="ARBA00022968"/>
    </source>
</evidence>